<protein>
    <submittedName>
        <fullName evidence="1">Uncharacterized protein</fullName>
    </submittedName>
</protein>
<dbReference type="AlphaFoldDB" id="A0A183LMK5"/>
<accession>A0A183LMK5</accession>
<gene>
    <name evidence="1" type="ORF">SMRZ_LOCUS5030</name>
</gene>
<evidence type="ECO:0000313" key="2">
    <source>
        <dbReference type="Proteomes" id="UP000277204"/>
    </source>
</evidence>
<keyword evidence="2" id="KW-1185">Reference proteome</keyword>
<name>A0A183LMK5_9TREM</name>
<organism evidence="1 2">
    <name type="scientific">Schistosoma margrebowiei</name>
    <dbReference type="NCBI Taxonomy" id="48269"/>
    <lineage>
        <taxon>Eukaryota</taxon>
        <taxon>Metazoa</taxon>
        <taxon>Spiralia</taxon>
        <taxon>Lophotrochozoa</taxon>
        <taxon>Platyhelminthes</taxon>
        <taxon>Trematoda</taxon>
        <taxon>Digenea</taxon>
        <taxon>Strigeidida</taxon>
        <taxon>Schistosomatoidea</taxon>
        <taxon>Schistosomatidae</taxon>
        <taxon>Schistosoma</taxon>
    </lineage>
</organism>
<dbReference type="Proteomes" id="UP000277204">
    <property type="component" value="Unassembled WGS sequence"/>
</dbReference>
<sequence length="196" mass="21015">MRLLSSERSRPYTCDSNPGQQVSACLVIQFDNLRNVCPINFHRLFLISSSAGSWNAVFAFPILVLTSASDPPRSSMMLLTRPTDAEAVATLFFSPVFVGVYGIEELDYLPSSNRLVSPKVFIVFRVSPQIASAGILSGRAAFPLLICLMAILNSSIVGGATFIGRSVCAALMFGGFSGAGVLKSSLKCSTHLFFCS</sequence>
<proteinExistence type="predicted"/>
<dbReference type="EMBL" id="UZAI01001667">
    <property type="protein sequence ID" value="VDO64218.1"/>
    <property type="molecule type" value="Genomic_DNA"/>
</dbReference>
<evidence type="ECO:0000313" key="1">
    <source>
        <dbReference type="EMBL" id="VDO64218.1"/>
    </source>
</evidence>
<reference evidence="1 2" key="1">
    <citation type="submission" date="2018-11" db="EMBL/GenBank/DDBJ databases">
        <authorList>
            <consortium name="Pathogen Informatics"/>
        </authorList>
    </citation>
    <scope>NUCLEOTIDE SEQUENCE [LARGE SCALE GENOMIC DNA]</scope>
    <source>
        <strain evidence="1 2">Zambia</strain>
    </source>
</reference>